<keyword evidence="14" id="KW-1185">Reference proteome</keyword>
<dbReference type="InterPro" id="IPR013083">
    <property type="entry name" value="Znf_RING/FYVE/PHD"/>
</dbReference>
<dbReference type="AlphaFoldDB" id="A0A165R6X4"/>
<dbReference type="UniPathway" id="UPA00886"/>
<dbReference type="GO" id="GO:0030915">
    <property type="term" value="C:Smc5-Smc6 complex"/>
    <property type="evidence" value="ECO:0007669"/>
    <property type="project" value="InterPro"/>
</dbReference>
<dbReference type="InParanoid" id="A0A165R6X4"/>
<keyword evidence="5" id="KW-0479">Metal-binding</keyword>
<accession>A0A165R6X4</accession>
<evidence type="ECO:0000256" key="5">
    <source>
        <dbReference type="ARBA" id="ARBA00022723"/>
    </source>
</evidence>
<evidence type="ECO:0000256" key="9">
    <source>
        <dbReference type="ARBA" id="ARBA00023242"/>
    </source>
</evidence>
<dbReference type="GO" id="GO:0061665">
    <property type="term" value="F:SUMO ligase activity"/>
    <property type="evidence" value="ECO:0007669"/>
    <property type="project" value="TreeGrafter"/>
</dbReference>
<keyword evidence="7" id="KW-0833">Ubl conjugation pathway</keyword>
<comment type="subcellular location">
    <subcellularLocation>
        <location evidence="1">Nucleus</location>
    </subcellularLocation>
</comment>
<dbReference type="PANTHER" id="PTHR21330:SF1">
    <property type="entry name" value="E3 SUMO-PROTEIN LIGASE NSE2"/>
    <property type="match status" value="1"/>
</dbReference>
<dbReference type="PROSITE" id="PS51044">
    <property type="entry name" value="ZF_SP_RING"/>
    <property type="match status" value="1"/>
</dbReference>
<feature type="domain" description="SP-RING-type" evidence="12">
    <location>
        <begin position="228"/>
        <end position="308"/>
    </location>
</feature>
<dbReference type="CDD" id="cd16651">
    <property type="entry name" value="SPL-RING_NSE2"/>
    <property type="match status" value="1"/>
</dbReference>
<comment type="pathway">
    <text evidence="2">Protein modification; protein sumoylation.</text>
</comment>
<name>A0A165R6X4_9AGAM</name>
<evidence type="ECO:0000256" key="3">
    <source>
        <dbReference type="ARBA" id="ARBA00008212"/>
    </source>
</evidence>
<dbReference type="EMBL" id="KV425585">
    <property type="protein sequence ID" value="KZT23387.1"/>
    <property type="molecule type" value="Genomic_DNA"/>
</dbReference>
<dbReference type="SUPFAM" id="SSF57850">
    <property type="entry name" value="RING/U-box"/>
    <property type="match status" value="1"/>
</dbReference>
<dbReference type="InterPro" id="IPR026846">
    <property type="entry name" value="Nse2(Mms21)"/>
</dbReference>
<dbReference type="GO" id="GO:0008270">
    <property type="term" value="F:zinc ion binding"/>
    <property type="evidence" value="ECO:0007669"/>
    <property type="project" value="UniProtKB-KW"/>
</dbReference>
<dbReference type="OrthoDB" id="26899at2759"/>
<evidence type="ECO:0000256" key="11">
    <source>
        <dbReference type="SAM" id="MobiDB-lite"/>
    </source>
</evidence>
<evidence type="ECO:0000313" key="13">
    <source>
        <dbReference type="EMBL" id="KZT23387.1"/>
    </source>
</evidence>
<feature type="compositionally biased region" description="Basic and acidic residues" evidence="11">
    <location>
        <begin position="13"/>
        <end position="24"/>
    </location>
</feature>
<feature type="region of interest" description="Disordered" evidence="11">
    <location>
        <begin position="1"/>
        <end position="59"/>
    </location>
</feature>
<dbReference type="GO" id="GO:0016925">
    <property type="term" value="P:protein sumoylation"/>
    <property type="evidence" value="ECO:0007669"/>
    <property type="project" value="UniProtKB-UniPathway"/>
</dbReference>
<dbReference type="PANTHER" id="PTHR21330">
    <property type="entry name" value="E3 SUMO-PROTEIN LIGASE NSE2"/>
    <property type="match status" value="1"/>
</dbReference>
<comment type="similarity">
    <text evidence="3">Belongs to the NSE2 family.</text>
</comment>
<proteinExistence type="inferred from homology"/>
<keyword evidence="8" id="KW-0862">Zinc</keyword>
<keyword evidence="4" id="KW-0808">Transferase</keyword>
<evidence type="ECO:0000256" key="6">
    <source>
        <dbReference type="ARBA" id="ARBA00022771"/>
    </source>
</evidence>
<dbReference type="STRING" id="1314782.A0A165R6X4"/>
<evidence type="ECO:0000256" key="1">
    <source>
        <dbReference type="ARBA" id="ARBA00004123"/>
    </source>
</evidence>
<evidence type="ECO:0000256" key="7">
    <source>
        <dbReference type="ARBA" id="ARBA00022786"/>
    </source>
</evidence>
<feature type="compositionally biased region" description="Basic and acidic residues" evidence="11">
    <location>
        <begin position="295"/>
        <end position="315"/>
    </location>
</feature>
<dbReference type="InterPro" id="IPR004181">
    <property type="entry name" value="Znf_MIZ"/>
</dbReference>
<dbReference type="Pfam" id="PF11789">
    <property type="entry name" value="zf-Nse"/>
    <property type="match status" value="1"/>
</dbReference>
<evidence type="ECO:0000256" key="4">
    <source>
        <dbReference type="ARBA" id="ARBA00022679"/>
    </source>
</evidence>
<reference evidence="13 14" key="1">
    <citation type="journal article" date="2016" name="Mol. Biol. Evol.">
        <title>Comparative Genomics of Early-Diverging Mushroom-Forming Fungi Provides Insights into the Origins of Lignocellulose Decay Capabilities.</title>
        <authorList>
            <person name="Nagy L.G."/>
            <person name="Riley R."/>
            <person name="Tritt A."/>
            <person name="Adam C."/>
            <person name="Daum C."/>
            <person name="Floudas D."/>
            <person name="Sun H."/>
            <person name="Yadav J.S."/>
            <person name="Pangilinan J."/>
            <person name="Larsson K.H."/>
            <person name="Matsuura K."/>
            <person name="Barry K."/>
            <person name="Labutti K."/>
            <person name="Kuo R."/>
            <person name="Ohm R.A."/>
            <person name="Bhattacharya S.S."/>
            <person name="Shirouzu T."/>
            <person name="Yoshinaga Y."/>
            <person name="Martin F.M."/>
            <person name="Grigoriev I.V."/>
            <person name="Hibbett D.S."/>
        </authorList>
    </citation>
    <scope>NUCLEOTIDE SEQUENCE [LARGE SCALE GENOMIC DNA]</scope>
    <source>
        <strain evidence="13 14">HHB14362 ss-1</strain>
    </source>
</reference>
<dbReference type="FunCoup" id="A0A165R6X4">
    <property type="interactions" value="147"/>
</dbReference>
<gene>
    <name evidence="13" type="ORF">NEOLEDRAFT_1096035</name>
</gene>
<protein>
    <recommendedName>
        <fullName evidence="12">SP-RING-type domain-containing protein</fullName>
    </recommendedName>
</protein>
<sequence length="324" mass="36737">MPTAATSRRRARREPSEEPVAEGRQEEDEETQPRRSTKKKLSAKVKMDTDNEDEDEKEQITGRIDVRNFKDQPLDVDNGRKLGGLAADWASMAKTLNTSGFSIFKELGPSIAEVADGEESGKTLVDLDITMRDLIDLENEMLCYEKSLEDLQQLVLQGEEIDNVMERYDEQLALNVDAYKKKTSRYKYGKHKEYADFKQRIFEVQKPGQAMPPINDFIPREDGDDSDDDDEIEVGGMTQDYKCPLTLTILVNPLTAKACHHSFSAVAIREYLKAGPKTCPAAGCNQHISIKDLEEDKDLERRAKAAARREARREEDSDDEEVVE</sequence>
<dbReference type="GO" id="GO:0005634">
    <property type="term" value="C:nucleus"/>
    <property type="evidence" value="ECO:0007669"/>
    <property type="project" value="UniProtKB-SubCell"/>
</dbReference>
<evidence type="ECO:0000259" key="12">
    <source>
        <dbReference type="PROSITE" id="PS51044"/>
    </source>
</evidence>
<dbReference type="Gene3D" id="3.30.40.10">
    <property type="entry name" value="Zinc/RING finger domain, C3HC4 (zinc finger)"/>
    <property type="match status" value="1"/>
</dbReference>
<dbReference type="Proteomes" id="UP000076761">
    <property type="component" value="Unassembled WGS sequence"/>
</dbReference>
<organism evidence="13 14">
    <name type="scientific">Neolentinus lepideus HHB14362 ss-1</name>
    <dbReference type="NCBI Taxonomy" id="1314782"/>
    <lineage>
        <taxon>Eukaryota</taxon>
        <taxon>Fungi</taxon>
        <taxon>Dikarya</taxon>
        <taxon>Basidiomycota</taxon>
        <taxon>Agaricomycotina</taxon>
        <taxon>Agaricomycetes</taxon>
        <taxon>Gloeophyllales</taxon>
        <taxon>Gloeophyllaceae</taxon>
        <taxon>Neolentinus</taxon>
    </lineage>
</organism>
<keyword evidence="6 10" id="KW-0863">Zinc-finger</keyword>
<evidence type="ECO:0000256" key="2">
    <source>
        <dbReference type="ARBA" id="ARBA00004718"/>
    </source>
</evidence>
<evidence type="ECO:0000256" key="8">
    <source>
        <dbReference type="ARBA" id="ARBA00022833"/>
    </source>
</evidence>
<keyword evidence="9" id="KW-0539">Nucleus</keyword>
<evidence type="ECO:0000313" key="14">
    <source>
        <dbReference type="Proteomes" id="UP000076761"/>
    </source>
</evidence>
<dbReference type="GO" id="GO:0000724">
    <property type="term" value="P:double-strand break repair via homologous recombination"/>
    <property type="evidence" value="ECO:0007669"/>
    <property type="project" value="InterPro"/>
</dbReference>
<evidence type="ECO:0000256" key="10">
    <source>
        <dbReference type="PROSITE-ProRule" id="PRU00452"/>
    </source>
</evidence>
<feature type="region of interest" description="Disordered" evidence="11">
    <location>
        <begin position="295"/>
        <end position="324"/>
    </location>
</feature>